<dbReference type="GO" id="GO:0042781">
    <property type="term" value="F:3'-tRNA processing endoribonuclease activity"/>
    <property type="evidence" value="ECO:0007669"/>
    <property type="project" value="TreeGrafter"/>
</dbReference>
<dbReference type="SMART" id="SM00849">
    <property type="entry name" value="Lactamase_B"/>
    <property type="match status" value="1"/>
</dbReference>
<sequence length="251" mass="26958">MKVTVVGSGTVVPGLGRRQSCVAAEWGGELLVFDLGSGALRGMLRAGLDPLEADRVFVTHFHPDHTVDLAALLFSVRYGSEIPRDRPLRVCGPEPFAAFWESLCRVWGEWISGDYLEVAELERGGGRLELPGGTLSWGPVLHRPESVGYRLSGERGAFVYTGDTSCGEPVVELARGAHTLLAECSFPDETPVEGHLTPSGAAAIAREAGVRRLVLTHLYPQVDTPELPDLVRKAGFGGEVVVARDGLSFEV</sequence>
<dbReference type="OrthoDB" id="9800940at2"/>
<name>Q1AWN4_RUBXD</name>
<organism evidence="3 4">
    <name type="scientific">Rubrobacter xylanophilus (strain DSM 9941 / JCM 11954 / NBRC 16129 / PRD-1)</name>
    <dbReference type="NCBI Taxonomy" id="266117"/>
    <lineage>
        <taxon>Bacteria</taxon>
        <taxon>Bacillati</taxon>
        <taxon>Actinomycetota</taxon>
        <taxon>Rubrobacteria</taxon>
        <taxon>Rubrobacterales</taxon>
        <taxon>Rubrobacteraceae</taxon>
        <taxon>Rubrobacter</taxon>
    </lineage>
</organism>
<dbReference type="Gene3D" id="3.60.15.10">
    <property type="entry name" value="Ribonuclease Z/Hydroxyacylglutathione hydrolase-like"/>
    <property type="match status" value="1"/>
</dbReference>
<keyword evidence="4" id="KW-1185">Reference proteome</keyword>
<dbReference type="Pfam" id="PF12706">
    <property type="entry name" value="Lactamase_B_2"/>
    <property type="match status" value="1"/>
</dbReference>
<dbReference type="SUPFAM" id="SSF56281">
    <property type="entry name" value="Metallo-hydrolase/oxidoreductase"/>
    <property type="match status" value="1"/>
</dbReference>
<reference evidence="3 4" key="1">
    <citation type="submission" date="2006-06" db="EMBL/GenBank/DDBJ databases">
        <title>Complete sequence of Rubrobacter xylanophilus DSM 9941.</title>
        <authorList>
            <consortium name="US DOE Joint Genome Institute"/>
            <person name="Copeland A."/>
            <person name="Lucas S."/>
            <person name="Lapidus A."/>
            <person name="Barry K."/>
            <person name="Detter J.C."/>
            <person name="Glavina del Rio T."/>
            <person name="Hammon N."/>
            <person name="Israni S."/>
            <person name="Dalin E."/>
            <person name="Tice H."/>
            <person name="Pitluck S."/>
            <person name="Munk A.C."/>
            <person name="Brettin T."/>
            <person name="Bruce D."/>
            <person name="Han C."/>
            <person name="Tapia R."/>
            <person name="Gilna P."/>
            <person name="Schmutz J."/>
            <person name="Larimer F."/>
            <person name="Land M."/>
            <person name="Hauser L."/>
            <person name="Kyrpides N."/>
            <person name="Lykidis A."/>
            <person name="da Costa M.S."/>
            <person name="Rainey F.A."/>
            <person name="Empadinhas N."/>
            <person name="Jolivet E."/>
            <person name="Battista J.R."/>
            <person name="Richardson P."/>
        </authorList>
    </citation>
    <scope>NUCLEOTIDE SEQUENCE [LARGE SCALE GENOMIC DNA]</scope>
    <source>
        <strain evidence="4">DSM 9941 / NBRC 16129 / PRD-1</strain>
    </source>
</reference>
<keyword evidence="1" id="KW-0540">Nuclease</keyword>
<gene>
    <name evidence="3" type="ordered locus">Rxyl_1229</name>
</gene>
<keyword evidence="1" id="KW-0378">Hydrolase</keyword>
<dbReference type="KEGG" id="rxy:Rxyl_1229"/>
<accession>Q1AWN4</accession>
<dbReference type="Proteomes" id="UP000006637">
    <property type="component" value="Chromosome"/>
</dbReference>
<dbReference type="InterPro" id="IPR036866">
    <property type="entry name" value="RibonucZ/Hydroxyglut_hydro"/>
</dbReference>
<evidence type="ECO:0000259" key="2">
    <source>
        <dbReference type="SMART" id="SM00849"/>
    </source>
</evidence>
<dbReference type="CDD" id="cd16272">
    <property type="entry name" value="RNaseZ_MBL-fold"/>
    <property type="match status" value="1"/>
</dbReference>
<dbReference type="AlphaFoldDB" id="Q1AWN4"/>
<dbReference type="InterPro" id="IPR001279">
    <property type="entry name" value="Metallo-B-lactamas"/>
</dbReference>
<proteinExistence type="predicted"/>
<dbReference type="RefSeq" id="WP_011564212.1">
    <property type="nucleotide sequence ID" value="NC_008148.1"/>
</dbReference>
<dbReference type="PANTHER" id="PTHR46018">
    <property type="entry name" value="ZINC PHOSPHODIESTERASE ELAC PROTEIN 1"/>
    <property type="match status" value="1"/>
</dbReference>
<dbReference type="PhylomeDB" id="Q1AWN4"/>
<dbReference type="EMBL" id="CP000386">
    <property type="protein sequence ID" value="ABG04194.1"/>
    <property type="molecule type" value="Genomic_DNA"/>
</dbReference>
<evidence type="ECO:0000313" key="4">
    <source>
        <dbReference type="Proteomes" id="UP000006637"/>
    </source>
</evidence>
<feature type="domain" description="Metallo-beta-lactamase" evidence="2">
    <location>
        <begin position="18"/>
        <end position="195"/>
    </location>
</feature>
<dbReference type="PANTHER" id="PTHR46018:SF2">
    <property type="entry name" value="ZINC PHOSPHODIESTERASE ELAC PROTEIN 1"/>
    <property type="match status" value="1"/>
</dbReference>
<dbReference type="HOGENOM" id="CLU_031317_3_2_11"/>
<evidence type="ECO:0000313" key="3">
    <source>
        <dbReference type="EMBL" id="ABG04194.1"/>
    </source>
</evidence>
<dbReference type="eggNOG" id="COG1234">
    <property type="taxonomic scope" value="Bacteria"/>
</dbReference>
<protein>
    <submittedName>
        <fullName evidence="3">Beta-lactamase-like protein</fullName>
    </submittedName>
</protein>
<evidence type="ECO:0000256" key="1">
    <source>
        <dbReference type="ARBA" id="ARBA00022759"/>
    </source>
</evidence>
<keyword evidence="1" id="KW-0255">Endonuclease</keyword>
<dbReference type="STRING" id="266117.Rxyl_1229"/>